<evidence type="ECO:0000313" key="5">
    <source>
        <dbReference type="Proteomes" id="UP000019141"/>
    </source>
</evidence>
<keyword evidence="1" id="KW-0560">Oxidoreductase</keyword>
<dbReference type="EMBL" id="AZHW01000129">
    <property type="protein sequence ID" value="ETX02569.1"/>
    <property type="molecule type" value="Genomic_DNA"/>
</dbReference>
<protein>
    <recommendedName>
        <fullName evidence="3">Luciferase-like domain-containing protein</fullName>
    </recommendedName>
</protein>
<dbReference type="HOGENOM" id="CLU_027853_3_0_7"/>
<dbReference type="PANTHER" id="PTHR30137">
    <property type="entry name" value="LUCIFERASE-LIKE MONOOXYGENASE"/>
    <property type="match status" value="1"/>
</dbReference>
<organism evidence="4 5">
    <name type="scientific">Entotheonella factor</name>
    <dbReference type="NCBI Taxonomy" id="1429438"/>
    <lineage>
        <taxon>Bacteria</taxon>
        <taxon>Pseudomonadati</taxon>
        <taxon>Nitrospinota/Tectimicrobiota group</taxon>
        <taxon>Candidatus Tectimicrobiota</taxon>
        <taxon>Candidatus Entotheonellia</taxon>
        <taxon>Candidatus Entotheonellales</taxon>
        <taxon>Candidatus Entotheonellaceae</taxon>
        <taxon>Candidatus Entotheonella</taxon>
    </lineage>
</organism>
<evidence type="ECO:0000313" key="4">
    <source>
        <dbReference type="EMBL" id="ETX02569.1"/>
    </source>
</evidence>
<keyword evidence="5" id="KW-1185">Reference proteome</keyword>
<dbReference type="Gene3D" id="3.20.20.30">
    <property type="entry name" value="Luciferase-like domain"/>
    <property type="match status" value="1"/>
</dbReference>
<evidence type="ECO:0000259" key="3">
    <source>
        <dbReference type="Pfam" id="PF00296"/>
    </source>
</evidence>
<dbReference type="InterPro" id="IPR050766">
    <property type="entry name" value="Bact_Lucif_Oxidored"/>
</dbReference>
<dbReference type="GO" id="GO:0005829">
    <property type="term" value="C:cytosol"/>
    <property type="evidence" value="ECO:0007669"/>
    <property type="project" value="TreeGrafter"/>
</dbReference>
<dbReference type="Proteomes" id="UP000019141">
    <property type="component" value="Unassembled WGS sequence"/>
</dbReference>
<evidence type="ECO:0000256" key="1">
    <source>
        <dbReference type="ARBA" id="ARBA00023002"/>
    </source>
</evidence>
<reference evidence="4 5" key="1">
    <citation type="journal article" date="2014" name="Nature">
        <title>An environmental bacterial taxon with a large and distinct metabolic repertoire.</title>
        <authorList>
            <person name="Wilson M.C."/>
            <person name="Mori T."/>
            <person name="Ruckert C."/>
            <person name="Uria A.R."/>
            <person name="Helf M.J."/>
            <person name="Takada K."/>
            <person name="Gernert C."/>
            <person name="Steffens U.A."/>
            <person name="Heycke N."/>
            <person name="Schmitt S."/>
            <person name="Rinke C."/>
            <person name="Helfrich E.J."/>
            <person name="Brachmann A.O."/>
            <person name="Gurgui C."/>
            <person name="Wakimoto T."/>
            <person name="Kracht M."/>
            <person name="Crusemann M."/>
            <person name="Hentschel U."/>
            <person name="Abe I."/>
            <person name="Matsunaga S."/>
            <person name="Kalinowski J."/>
            <person name="Takeyama H."/>
            <person name="Piel J."/>
        </authorList>
    </citation>
    <scope>NUCLEOTIDE SEQUENCE [LARGE SCALE GENOMIC DNA]</scope>
    <source>
        <strain evidence="5">TSY1</strain>
    </source>
</reference>
<sequence>MRFGVFYELQLPRPWHQGDEHRLFKEAMEQVVLADQLGFDYAWEVEHHFLDEYSHSSAPEVFLATAAGRTQNIRLGHGIRQVIPNYNHPARTAEGLATLDLLSDGRVDFGIGEGATRLELGAFGIPAKRKRAMALEAAEQICNMMVLTPYPGYEGEGFSMPCRNVLPKPLQTPHPPLWMACTNRDTIKVAAANGIGALAFSFLDPEEARTWSSIYYDIIKSDECVPLGHTVNANLAMVSAFSLHEDRAEAIRRGQDHFEFFRYSQQKLVAEDFVPGYSNMWEEFLDARGDASDRLIQAALARAEYDGAGIGTPDDMIRHLQALQEAGVDQVVFLQQAGRNSHKNICESLQLFADRLMPQFKADADDREAHKAAELQPYIEAALARKTYMQPLSQEETPVVKASVRVAGEDGRKR</sequence>
<evidence type="ECO:0000256" key="2">
    <source>
        <dbReference type="ARBA" id="ARBA00023033"/>
    </source>
</evidence>
<dbReference type="GO" id="GO:0004497">
    <property type="term" value="F:monooxygenase activity"/>
    <property type="evidence" value="ECO:0007669"/>
    <property type="project" value="UniProtKB-KW"/>
</dbReference>
<dbReference type="InterPro" id="IPR011251">
    <property type="entry name" value="Luciferase-like_dom"/>
</dbReference>
<gene>
    <name evidence="4" type="ORF">ETSY1_03110</name>
</gene>
<dbReference type="SUPFAM" id="SSF51679">
    <property type="entry name" value="Bacterial luciferase-like"/>
    <property type="match status" value="1"/>
</dbReference>
<dbReference type="GO" id="GO:0016705">
    <property type="term" value="F:oxidoreductase activity, acting on paired donors, with incorporation or reduction of molecular oxygen"/>
    <property type="evidence" value="ECO:0007669"/>
    <property type="project" value="InterPro"/>
</dbReference>
<dbReference type="AlphaFoldDB" id="W4LWS6"/>
<accession>W4LWS6</accession>
<name>W4LWS6_ENTF1</name>
<keyword evidence="2" id="KW-0503">Monooxygenase</keyword>
<dbReference type="InterPro" id="IPR036661">
    <property type="entry name" value="Luciferase-like_sf"/>
</dbReference>
<feature type="domain" description="Luciferase-like" evidence="3">
    <location>
        <begin position="1"/>
        <end position="330"/>
    </location>
</feature>
<proteinExistence type="predicted"/>
<comment type="caution">
    <text evidence="4">The sequence shown here is derived from an EMBL/GenBank/DDBJ whole genome shotgun (WGS) entry which is preliminary data.</text>
</comment>
<dbReference type="PATRIC" id="fig|1429438.4.peg.782"/>
<dbReference type="Pfam" id="PF00296">
    <property type="entry name" value="Bac_luciferase"/>
    <property type="match status" value="1"/>
</dbReference>
<dbReference type="PANTHER" id="PTHR30137:SF8">
    <property type="entry name" value="BLR5498 PROTEIN"/>
    <property type="match status" value="1"/>
</dbReference>